<gene>
    <name evidence="1" type="ORF">SAMN05216578_101177</name>
</gene>
<dbReference type="Proteomes" id="UP000242815">
    <property type="component" value="Unassembled WGS sequence"/>
</dbReference>
<accession>A0A1I5ZNM7</accession>
<dbReference type="PANTHER" id="PTHR39337:SF1">
    <property type="entry name" value="BLR5642 PROTEIN"/>
    <property type="match status" value="1"/>
</dbReference>
<organism evidence="1 2">
    <name type="scientific">Halopseudomonas formosensis</name>
    <dbReference type="NCBI Taxonomy" id="1002526"/>
    <lineage>
        <taxon>Bacteria</taxon>
        <taxon>Pseudomonadati</taxon>
        <taxon>Pseudomonadota</taxon>
        <taxon>Gammaproteobacteria</taxon>
        <taxon>Pseudomonadales</taxon>
        <taxon>Pseudomonadaceae</taxon>
        <taxon>Halopseudomonas</taxon>
    </lineage>
</organism>
<dbReference type="RefSeq" id="WP_090536060.1">
    <property type="nucleotide sequence ID" value="NZ_FOYD01000001.1"/>
</dbReference>
<reference evidence="1 2" key="1">
    <citation type="submission" date="2016-10" db="EMBL/GenBank/DDBJ databases">
        <authorList>
            <person name="de Groot N.N."/>
        </authorList>
    </citation>
    <scope>NUCLEOTIDE SEQUENCE [LARGE SCALE GENOMIC DNA]</scope>
    <source>
        <strain evidence="1 2">JCM 18415</strain>
    </source>
</reference>
<evidence type="ECO:0008006" key="3">
    <source>
        <dbReference type="Google" id="ProtNLM"/>
    </source>
</evidence>
<dbReference type="PANTHER" id="PTHR39337">
    <property type="entry name" value="BLR5642 PROTEIN"/>
    <property type="match status" value="1"/>
</dbReference>
<sequence>MAQPQTIWTLGHSTRSIEDFIALLRHYRIEVLADVRRFPGSRRLPQFGQQALRDSLQAAGIHYQLLTELGGRRRPSADSPNTAWRNTSFRGYADHVASAEFARGLARLQELAARHRTAMMCAEVLWWRCHRSIISDVLMTAGVQVLHIQDEQHCEEHPYTRPARLYHGELTYEAGRGEPLNAREREQQVQQQLDL</sequence>
<dbReference type="PIRSF" id="PIRSF024492">
    <property type="entry name" value="UCP024492"/>
    <property type="match status" value="1"/>
</dbReference>
<proteinExistence type="predicted"/>
<dbReference type="AlphaFoldDB" id="A0A1I5ZNM7"/>
<dbReference type="Pfam" id="PF04343">
    <property type="entry name" value="DUF488"/>
    <property type="match status" value="1"/>
</dbReference>
<dbReference type="OrthoDB" id="9789109at2"/>
<dbReference type="InterPro" id="IPR007438">
    <property type="entry name" value="DUF488"/>
</dbReference>
<dbReference type="STRING" id="1002526.SAMN05216578_101177"/>
<protein>
    <recommendedName>
        <fullName evidence="3">DUF488 domain-containing protein</fullName>
    </recommendedName>
</protein>
<evidence type="ECO:0000313" key="2">
    <source>
        <dbReference type="Proteomes" id="UP000242815"/>
    </source>
</evidence>
<evidence type="ECO:0000313" key="1">
    <source>
        <dbReference type="EMBL" id="SFQ58079.1"/>
    </source>
</evidence>
<dbReference type="EMBL" id="FOYD01000001">
    <property type="protein sequence ID" value="SFQ58079.1"/>
    <property type="molecule type" value="Genomic_DNA"/>
</dbReference>
<name>A0A1I5ZNM7_9GAMM</name>
<dbReference type="InterPro" id="IPR014519">
    <property type="entry name" value="UCP024492"/>
</dbReference>